<evidence type="ECO:0000313" key="3">
    <source>
        <dbReference type="Proteomes" id="UP000199662"/>
    </source>
</evidence>
<proteinExistence type="predicted"/>
<evidence type="ECO:0000256" key="1">
    <source>
        <dbReference type="SAM" id="SignalP"/>
    </source>
</evidence>
<name>A0A1H7BNQ7_9FIRM</name>
<dbReference type="PANTHER" id="PTHR35271:SF1">
    <property type="entry name" value="ABC TRANSPORTER, SUBSTRATE-BINDING LIPOPROTEIN"/>
    <property type="match status" value="1"/>
</dbReference>
<dbReference type="AlphaFoldDB" id="A0A1H7BNQ7"/>
<dbReference type="Pfam" id="PF04392">
    <property type="entry name" value="ABC_sub_bind"/>
    <property type="match status" value="1"/>
</dbReference>
<feature type="chain" id="PRO_5011462703" evidence="1">
    <location>
        <begin position="32"/>
        <end position="335"/>
    </location>
</feature>
<protein>
    <submittedName>
        <fullName evidence="2">Putative ABC transport system substrate-binding protein</fullName>
    </submittedName>
</protein>
<dbReference type="RefSeq" id="WP_091833321.1">
    <property type="nucleotide sequence ID" value="NZ_FNZK01000016.1"/>
</dbReference>
<dbReference type="PANTHER" id="PTHR35271">
    <property type="entry name" value="ABC TRANSPORTER, SUBSTRATE-BINDING LIPOPROTEIN-RELATED"/>
    <property type="match status" value="1"/>
</dbReference>
<dbReference type="STRING" id="84035.SAMN05660742_11647"/>
<dbReference type="CDD" id="cd06325">
    <property type="entry name" value="PBP1_ABC_unchar_transporter"/>
    <property type="match status" value="1"/>
</dbReference>
<dbReference type="SUPFAM" id="SSF53822">
    <property type="entry name" value="Periplasmic binding protein-like I"/>
    <property type="match status" value="1"/>
</dbReference>
<dbReference type="InterPro" id="IPR028082">
    <property type="entry name" value="Peripla_BP_I"/>
</dbReference>
<reference evidence="3" key="1">
    <citation type="submission" date="2016-10" db="EMBL/GenBank/DDBJ databases">
        <authorList>
            <person name="Varghese N."/>
            <person name="Submissions S."/>
        </authorList>
    </citation>
    <scope>NUCLEOTIDE SEQUENCE [LARGE SCALE GENOMIC DNA]</scope>
    <source>
        <strain evidence="3">DSM 2179</strain>
    </source>
</reference>
<evidence type="ECO:0000313" key="2">
    <source>
        <dbReference type="EMBL" id="SEJ75900.1"/>
    </source>
</evidence>
<sequence>MIKKTKQKLLCIGLAAMTAAVVLSGCGNSDATNGAAGKKSAKVGIVQLVEHNALDAANKGFVDGLASKGYKEGENISFDRQNAQADQSNLQNIAQRFVNDKVDLICAIATPAAQTVANLTKDIPITATAVTDYEQAKLVASNAEPKGNVTGTTDMNPIKEQIDLLLKLVPNAKTIGTVYSSSEVNSQTQVNIMKAYAESKGLIVIESTVSTVNDIQQAAQSLVGKVDAIYEPTDNVIASAMPTLVSITNPAKIPVICGEPNMVKAGGLATYGVDYYKLGFQTGEMAADILSGKSKPATMAIQSAKEMQITINESNAQALGITIPQELLNGADLVK</sequence>
<dbReference type="EMBL" id="FNZK01000016">
    <property type="protein sequence ID" value="SEJ75900.1"/>
    <property type="molecule type" value="Genomic_DNA"/>
</dbReference>
<dbReference type="InterPro" id="IPR007487">
    <property type="entry name" value="ABC_transpt-TYRBP-like"/>
</dbReference>
<keyword evidence="3" id="KW-1185">Reference proteome</keyword>
<accession>A0A1H7BNQ7</accession>
<keyword evidence="1" id="KW-0732">Signal</keyword>
<dbReference type="Proteomes" id="UP000199662">
    <property type="component" value="Unassembled WGS sequence"/>
</dbReference>
<dbReference type="Gene3D" id="3.40.50.2300">
    <property type="match status" value="2"/>
</dbReference>
<gene>
    <name evidence="2" type="ORF">SAMN05660742_11647</name>
</gene>
<organism evidence="2 3">
    <name type="scientific">Propionispira arboris</name>
    <dbReference type="NCBI Taxonomy" id="84035"/>
    <lineage>
        <taxon>Bacteria</taxon>
        <taxon>Bacillati</taxon>
        <taxon>Bacillota</taxon>
        <taxon>Negativicutes</taxon>
        <taxon>Selenomonadales</taxon>
        <taxon>Selenomonadaceae</taxon>
        <taxon>Propionispira</taxon>
    </lineage>
</organism>
<dbReference type="PROSITE" id="PS51257">
    <property type="entry name" value="PROKAR_LIPOPROTEIN"/>
    <property type="match status" value="1"/>
</dbReference>
<feature type="signal peptide" evidence="1">
    <location>
        <begin position="1"/>
        <end position="31"/>
    </location>
</feature>